<dbReference type="OrthoDB" id="9780884at2"/>
<dbReference type="SUPFAM" id="SSF56300">
    <property type="entry name" value="Metallo-dependent phosphatases"/>
    <property type="match status" value="1"/>
</dbReference>
<dbReference type="Pfam" id="PF00149">
    <property type="entry name" value="Metallophos"/>
    <property type="match status" value="1"/>
</dbReference>
<dbReference type="GO" id="GO:0046872">
    <property type="term" value="F:metal ion binding"/>
    <property type="evidence" value="ECO:0007669"/>
    <property type="project" value="UniProtKB-KW"/>
</dbReference>
<evidence type="ECO:0000259" key="4">
    <source>
        <dbReference type="Pfam" id="PF00149"/>
    </source>
</evidence>
<keyword evidence="3" id="KW-0812">Transmembrane</keyword>
<dbReference type="PANTHER" id="PTHR31302">
    <property type="entry name" value="TRANSMEMBRANE PROTEIN WITH METALLOPHOSPHOESTERASE DOMAIN-RELATED"/>
    <property type="match status" value="1"/>
</dbReference>
<dbReference type="PANTHER" id="PTHR31302:SF31">
    <property type="entry name" value="PHOSPHODIESTERASE YAEI"/>
    <property type="match status" value="1"/>
</dbReference>
<dbReference type="Proteomes" id="UP000271624">
    <property type="component" value="Unassembled WGS sequence"/>
</dbReference>
<dbReference type="RefSeq" id="WP_127082486.1">
    <property type="nucleotide sequence ID" value="NZ_RSCL01000009.1"/>
</dbReference>
<keyword evidence="2" id="KW-0378">Hydrolase</keyword>
<evidence type="ECO:0000256" key="2">
    <source>
        <dbReference type="ARBA" id="ARBA00022801"/>
    </source>
</evidence>
<dbReference type="GO" id="GO:0009245">
    <property type="term" value="P:lipid A biosynthetic process"/>
    <property type="evidence" value="ECO:0007669"/>
    <property type="project" value="TreeGrafter"/>
</dbReference>
<reference evidence="5" key="1">
    <citation type="submission" date="2018-12" db="EMBL/GenBank/DDBJ databases">
        <authorList>
            <person name="Will S."/>
            <person name="Neumann-Schaal M."/>
            <person name="Henke P."/>
        </authorList>
    </citation>
    <scope>NUCLEOTIDE SEQUENCE</scope>
    <source>
        <strain evidence="5">PCC 7102</strain>
    </source>
</reference>
<keyword evidence="6" id="KW-1185">Reference proteome</keyword>
<dbReference type="EMBL" id="RSCL01000009">
    <property type="protein sequence ID" value="RUT05253.1"/>
    <property type="molecule type" value="Genomic_DNA"/>
</dbReference>
<dbReference type="GO" id="GO:0008758">
    <property type="term" value="F:UDP-2,3-diacylglucosamine hydrolase activity"/>
    <property type="evidence" value="ECO:0007669"/>
    <property type="project" value="TreeGrafter"/>
</dbReference>
<comment type="caution">
    <text evidence="5">The sequence shown here is derived from an EMBL/GenBank/DDBJ whole genome shotgun (WGS) entry which is preliminary data.</text>
</comment>
<dbReference type="CDD" id="cd07385">
    <property type="entry name" value="MPP_YkuE_C"/>
    <property type="match status" value="1"/>
</dbReference>
<reference evidence="5" key="2">
    <citation type="journal article" date="2019" name="Genome Biol. Evol.">
        <title>Day and night: Metabolic profiles and evolutionary relationships of six axenic non-marine cyanobacteria.</title>
        <authorList>
            <person name="Will S.E."/>
            <person name="Henke P."/>
            <person name="Boedeker C."/>
            <person name="Huang S."/>
            <person name="Brinkmann H."/>
            <person name="Rohde M."/>
            <person name="Jarek M."/>
            <person name="Friedl T."/>
            <person name="Seufert S."/>
            <person name="Schumacher M."/>
            <person name="Overmann J."/>
            <person name="Neumann-Schaal M."/>
            <person name="Petersen J."/>
        </authorList>
    </citation>
    <scope>NUCLEOTIDE SEQUENCE [LARGE SCALE GENOMIC DNA]</scope>
    <source>
        <strain evidence="5">PCC 7102</strain>
    </source>
</reference>
<accession>A0A3S1CKA9</accession>
<feature type="transmembrane region" description="Helical" evidence="3">
    <location>
        <begin position="21"/>
        <end position="41"/>
    </location>
</feature>
<protein>
    <submittedName>
        <fullName evidence="5">Putative metallophosphoesterase YkuE</fullName>
    </submittedName>
</protein>
<evidence type="ECO:0000256" key="1">
    <source>
        <dbReference type="ARBA" id="ARBA00022723"/>
    </source>
</evidence>
<organism evidence="5 6">
    <name type="scientific">Dulcicalothrix desertica PCC 7102</name>
    <dbReference type="NCBI Taxonomy" id="232991"/>
    <lineage>
        <taxon>Bacteria</taxon>
        <taxon>Bacillati</taxon>
        <taxon>Cyanobacteriota</taxon>
        <taxon>Cyanophyceae</taxon>
        <taxon>Nostocales</taxon>
        <taxon>Calotrichaceae</taxon>
        <taxon>Dulcicalothrix</taxon>
    </lineage>
</organism>
<dbReference type="AlphaFoldDB" id="A0A3S1CKA9"/>
<keyword evidence="3" id="KW-0472">Membrane</keyword>
<dbReference type="InterPro" id="IPR004843">
    <property type="entry name" value="Calcineurin-like_PHP"/>
</dbReference>
<sequence length="290" mass="32866">MIYYKQRRYTRRRVFRFIKSGLFILGICTLLYAYFIEPNWIEIKSLQLSLPHLPQEFNEYRIVQISDIHVNRWMTSARLKRIFRLVNQQNPDSIVITGDLVTHEQQRFIPKLQQTLGLLTAKEGKFGVLGNHDYGANPEAIAKTMAETGVINLNNTYYILQRGTAKLYIAGVDDVWAGKARLDLVLQNLPLNGAAILLAHEPDFGDTSAATNRFDLQLSGHSHAGQIRLPFLKPPVLPDLGKKYYAGLYQIGGMKLYTNRGVGMTGLHVRFNCRPEITVITLHAEKIGNG</sequence>
<keyword evidence="3" id="KW-1133">Transmembrane helix</keyword>
<dbReference type="GO" id="GO:0016020">
    <property type="term" value="C:membrane"/>
    <property type="evidence" value="ECO:0007669"/>
    <property type="project" value="GOC"/>
</dbReference>
<evidence type="ECO:0000256" key="3">
    <source>
        <dbReference type="SAM" id="Phobius"/>
    </source>
</evidence>
<dbReference type="Gene3D" id="3.60.21.10">
    <property type="match status" value="1"/>
</dbReference>
<dbReference type="InterPro" id="IPR051158">
    <property type="entry name" value="Metallophosphoesterase_sf"/>
</dbReference>
<feature type="domain" description="Calcineurin-like phosphoesterase" evidence="4">
    <location>
        <begin position="61"/>
        <end position="224"/>
    </location>
</feature>
<gene>
    <name evidence="5" type="primary">ykuE</name>
    <name evidence="5" type="ORF">DSM106972_040740</name>
</gene>
<dbReference type="InterPro" id="IPR029052">
    <property type="entry name" value="Metallo-depent_PP-like"/>
</dbReference>
<evidence type="ECO:0000313" key="5">
    <source>
        <dbReference type="EMBL" id="RUT05253.1"/>
    </source>
</evidence>
<name>A0A3S1CKA9_9CYAN</name>
<keyword evidence="1" id="KW-0479">Metal-binding</keyword>
<evidence type="ECO:0000313" key="6">
    <source>
        <dbReference type="Proteomes" id="UP000271624"/>
    </source>
</evidence>
<proteinExistence type="predicted"/>